<dbReference type="GO" id="GO:0070034">
    <property type="term" value="F:telomerase RNA binding"/>
    <property type="evidence" value="ECO:0007669"/>
    <property type="project" value="TreeGrafter"/>
</dbReference>
<protein>
    <recommendedName>
        <fullName evidence="5">DNA/RNA-binding domain-containing protein</fullName>
    </recommendedName>
</protein>
<feature type="transmembrane region" description="Helical" evidence="2">
    <location>
        <begin position="616"/>
        <end position="635"/>
    </location>
</feature>
<feature type="region of interest" description="Disordered" evidence="1">
    <location>
        <begin position="646"/>
        <end position="685"/>
    </location>
</feature>
<dbReference type="PANTHER" id="PTHR15696">
    <property type="entry name" value="SMG-7 SUPPRESSOR WITH MORPHOLOGICAL EFFECT ON GENITALIA PROTEIN 7"/>
    <property type="match status" value="1"/>
</dbReference>
<dbReference type="PANTHER" id="PTHR15696:SF0">
    <property type="entry name" value="TELOMERASE-BINDING PROTEIN EST1A"/>
    <property type="match status" value="1"/>
</dbReference>
<reference evidence="3" key="2">
    <citation type="submission" date="2023-05" db="EMBL/GenBank/DDBJ databases">
        <authorList>
            <consortium name="Lawrence Berkeley National Laboratory"/>
            <person name="Steindorff A."/>
            <person name="Hensen N."/>
            <person name="Bonometti L."/>
            <person name="Westerberg I."/>
            <person name="Brannstrom I.O."/>
            <person name="Guillou S."/>
            <person name="Cros-Aarteil S."/>
            <person name="Calhoun S."/>
            <person name="Haridas S."/>
            <person name="Kuo A."/>
            <person name="Mondo S."/>
            <person name="Pangilinan J."/>
            <person name="Riley R."/>
            <person name="Labutti K."/>
            <person name="Andreopoulos B."/>
            <person name="Lipzen A."/>
            <person name="Chen C."/>
            <person name="Yanf M."/>
            <person name="Daum C."/>
            <person name="Ng V."/>
            <person name="Clum A."/>
            <person name="Ohm R."/>
            <person name="Martin F."/>
            <person name="Silar P."/>
            <person name="Natvig D."/>
            <person name="Lalanne C."/>
            <person name="Gautier V."/>
            <person name="Ament-Velasquez S.L."/>
            <person name="Kruys A."/>
            <person name="Hutchinson M.I."/>
            <person name="Powell A.J."/>
            <person name="Barry K."/>
            <person name="Miller A.N."/>
            <person name="Grigoriev I.V."/>
            <person name="Debuchy R."/>
            <person name="Gladieux P."/>
            <person name="Thoren M.H."/>
            <person name="Johannesson H."/>
        </authorList>
    </citation>
    <scope>NUCLEOTIDE SEQUENCE</scope>
    <source>
        <strain evidence="3">PSN243</strain>
    </source>
</reference>
<feature type="region of interest" description="Disordered" evidence="1">
    <location>
        <begin position="25"/>
        <end position="66"/>
    </location>
</feature>
<keyword evidence="2" id="KW-1133">Transmembrane helix</keyword>
<evidence type="ECO:0000313" key="3">
    <source>
        <dbReference type="EMBL" id="KAK4444443.1"/>
    </source>
</evidence>
<evidence type="ECO:0000256" key="2">
    <source>
        <dbReference type="SAM" id="Phobius"/>
    </source>
</evidence>
<dbReference type="AlphaFoldDB" id="A0AAV9G7R7"/>
<feature type="compositionally biased region" description="Acidic residues" evidence="1">
    <location>
        <begin position="649"/>
        <end position="659"/>
    </location>
</feature>
<proteinExistence type="predicted"/>
<dbReference type="GO" id="GO:0005697">
    <property type="term" value="C:telomerase holoenzyme complex"/>
    <property type="evidence" value="ECO:0007669"/>
    <property type="project" value="TreeGrafter"/>
</dbReference>
<feature type="region of interest" description="Disordered" evidence="1">
    <location>
        <begin position="84"/>
        <end position="153"/>
    </location>
</feature>
<dbReference type="GO" id="GO:0042162">
    <property type="term" value="F:telomeric DNA binding"/>
    <property type="evidence" value="ECO:0007669"/>
    <property type="project" value="TreeGrafter"/>
</dbReference>
<keyword evidence="2" id="KW-0472">Membrane</keyword>
<comment type="caution">
    <text evidence="3">The sequence shown here is derived from an EMBL/GenBank/DDBJ whole genome shotgun (WGS) entry which is preliminary data.</text>
</comment>
<sequence length="708" mass="78108">MSGETEAPGAAGVALKRGKDIHTSWSEYLRRSSKKPQAASNAPSSPPTSQEWKIPPNLLTAKDSRRGAPHISVYIVSIKKTPGVRFPVLSGGKGAPSRSASLPKHSKARSPESGPEFDRGPLRRARGSAKGRLWNPDEDSAPPRPTSYDKSNITVKHRIRSLSRLHSCPVRQSPARPLGEDYSTKLIKQPETRPGPQEQLVAEVKSIYAGLVMVENKCIEVDSAQKTRPGDAKLNNEQWQALIALHRTLLHEHHDFFLASQHPSASTALRQLASKYAVPARMWHHGIHFFLEALRHRLPTSLAHMLTFIYLADSMMALLYETVPGLEDMWIESLGDLNRYRMAIEDENTGDYEVWTDVSREWYMGREVWTDVSRRWYSDREVWTSVSRGWYSKASEKAPSMGRLYHHLAILARPNALQQVLCFTGSLYQSIPFQSVEDLSLENYPMTKQTHPPGSCAHVGGGVDETPRLPKLSSRAFRTLHLGLVSRILRLLLPFFMISASLAIDAHHTRDPWHVTKVLLLGTSAMGSFGTGMASLNLDMANPSTRGGPGEMSLRVVSSVLVATLLVAYPFWFLKKARKTRRFISGMVCTGAFWVMVRLLRGMSTSDKRVDTKSDYIWLDELILLGCIATVVGILNAERGIFSSSENDRVEDDEGDEGCQDGIGGTESPGDNRQSNSDRAGGSSGGFVTELAGIAASAASTTSQLVGA</sequence>
<feature type="transmembrane region" description="Helical" evidence="2">
    <location>
        <begin position="518"/>
        <end position="536"/>
    </location>
</feature>
<name>A0AAV9G7R7_9PEZI</name>
<accession>A0AAV9G7R7</accession>
<dbReference type="EMBL" id="MU865977">
    <property type="protein sequence ID" value="KAK4444443.1"/>
    <property type="molecule type" value="Genomic_DNA"/>
</dbReference>
<organism evidence="3 4">
    <name type="scientific">Podospora aff. communis PSN243</name>
    <dbReference type="NCBI Taxonomy" id="3040156"/>
    <lineage>
        <taxon>Eukaryota</taxon>
        <taxon>Fungi</taxon>
        <taxon>Dikarya</taxon>
        <taxon>Ascomycota</taxon>
        <taxon>Pezizomycotina</taxon>
        <taxon>Sordariomycetes</taxon>
        <taxon>Sordariomycetidae</taxon>
        <taxon>Sordariales</taxon>
        <taxon>Podosporaceae</taxon>
        <taxon>Podospora</taxon>
    </lineage>
</organism>
<feature type="compositionally biased region" description="Low complexity" evidence="1">
    <location>
        <begin position="35"/>
        <end position="50"/>
    </location>
</feature>
<feature type="transmembrane region" description="Helical" evidence="2">
    <location>
        <begin position="583"/>
        <end position="604"/>
    </location>
</feature>
<gene>
    <name evidence="3" type="ORF">QBC34DRAFT_184431</name>
</gene>
<evidence type="ECO:0000313" key="4">
    <source>
        <dbReference type="Proteomes" id="UP001321760"/>
    </source>
</evidence>
<evidence type="ECO:0000256" key="1">
    <source>
        <dbReference type="SAM" id="MobiDB-lite"/>
    </source>
</evidence>
<dbReference type="Gene3D" id="1.25.40.10">
    <property type="entry name" value="Tetratricopeptide repeat domain"/>
    <property type="match status" value="1"/>
</dbReference>
<reference evidence="3" key="1">
    <citation type="journal article" date="2023" name="Mol. Phylogenet. Evol.">
        <title>Genome-scale phylogeny and comparative genomics of the fungal order Sordariales.</title>
        <authorList>
            <person name="Hensen N."/>
            <person name="Bonometti L."/>
            <person name="Westerberg I."/>
            <person name="Brannstrom I.O."/>
            <person name="Guillou S."/>
            <person name="Cros-Aarteil S."/>
            <person name="Calhoun S."/>
            <person name="Haridas S."/>
            <person name="Kuo A."/>
            <person name="Mondo S."/>
            <person name="Pangilinan J."/>
            <person name="Riley R."/>
            <person name="LaButti K."/>
            <person name="Andreopoulos B."/>
            <person name="Lipzen A."/>
            <person name="Chen C."/>
            <person name="Yan M."/>
            <person name="Daum C."/>
            <person name="Ng V."/>
            <person name="Clum A."/>
            <person name="Steindorff A."/>
            <person name="Ohm R.A."/>
            <person name="Martin F."/>
            <person name="Silar P."/>
            <person name="Natvig D.O."/>
            <person name="Lalanne C."/>
            <person name="Gautier V."/>
            <person name="Ament-Velasquez S.L."/>
            <person name="Kruys A."/>
            <person name="Hutchinson M.I."/>
            <person name="Powell A.J."/>
            <person name="Barry K."/>
            <person name="Miller A.N."/>
            <person name="Grigoriev I.V."/>
            <person name="Debuchy R."/>
            <person name="Gladieux P."/>
            <person name="Hiltunen Thoren M."/>
            <person name="Johannesson H."/>
        </authorList>
    </citation>
    <scope>NUCLEOTIDE SEQUENCE</scope>
    <source>
        <strain evidence="3">PSN243</strain>
    </source>
</reference>
<dbReference type="SUPFAM" id="SSF48452">
    <property type="entry name" value="TPR-like"/>
    <property type="match status" value="1"/>
</dbReference>
<dbReference type="InterPro" id="IPR011990">
    <property type="entry name" value="TPR-like_helical_dom_sf"/>
</dbReference>
<dbReference type="Proteomes" id="UP001321760">
    <property type="component" value="Unassembled WGS sequence"/>
</dbReference>
<feature type="transmembrane region" description="Helical" evidence="2">
    <location>
        <begin position="556"/>
        <end position="574"/>
    </location>
</feature>
<dbReference type="GO" id="GO:0000184">
    <property type="term" value="P:nuclear-transcribed mRNA catabolic process, nonsense-mediated decay"/>
    <property type="evidence" value="ECO:0007669"/>
    <property type="project" value="TreeGrafter"/>
</dbReference>
<feature type="compositionally biased region" description="Polar residues" evidence="1">
    <location>
        <begin position="669"/>
        <end position="678"/>
    </location>
</feature>
<keyword evidence="4" id="KW-1185">Reference proteome</keyword>
<keyword evidence="2" id="KW-0812">Transmembrane</keyword>
<feature type="transmembrane region" description="Helical" evidence="2">
    <location>
        <begin position="488"/>
        <end position="506"/>
    </location>
</feature>
<dbReference type="InterPro" id="IPR045153">
    <property type="entry name" value="Est1/Ebs1-like"/>
</dbReference>
<evidence type="ECO:0008006" key="5">
    <source>
        <dbReference type="Google" id="ProtNLM"/>
    </source>
</evidence>